<dbReference type="SUPFAM" id="SSF46785">
    <property type="entry name" value="Winged helix' DNA-binding domain"/>
    <property type="match status" value="1"/>
</dbReference>
<protein>
    <submittedName>
        <fullName evidence="1">DNA-binding transcriptional regulator, MarR family</fullName>
    </submittedName>
</protein>
<dbReference type="Proteomes" id="UP000182178">
    <property type="component" value="Unassembled WGS sequence"/>
</dbReference>
<accession>A0ABP2AEQ8</accession>
<reference evidence="1 2" key="1">
    <citation type="submission" date="2015-08" db="EMBL/GenBank/DDBJ databases">
        <authorList>
            <person name="Varghese N."/>
        </authorList>
    </citation>
    <scope>NUCLEOTIDE SEQUENCE [LARGE SCALE GENOMIC DNA]</scope>
    <source>
        <strain evidence="1 2">DSM 18167</strain>
    </source>
</reference>
<dbReference type="Gene3D" id="1.10.10.10">
    <property type="entry name" value="Winged helix-like DNA-binding domain superfamily/Winged helix DNA-binding domain"/>
    <property type="match status" value="1"/>
</dbReference>
<dbReference type="InterPro" id="IPR036390">
    <property type="entry name" value="WH_DNA-bd_sf"/>
</dbReference>
<dbReference type="RefSeq" id="WP_055460994.1">
    <property type="nucleotide sequence ID" value="NZ_CYHC01000017.1"/>
</dbReference>
<comment type="caution">
    <text evidence="1">The sequence shown here is derived from an EMBL/GenBank/DDBJ whole genome shotgun (WGS) entry which is preliminary data.</text>
</comment>
<evidence type="ECO:0000313" key="2">
    <source>
        <dbReference type="Proteomes" id="UP000182178"/>
    </source>
</evidence>
<organism evidence="1 2">
    <name type="scientific">Chelatococcus sambhunathii</name>
    <dbReference type="NCBI Taxonomy" id="363953"/>
    <lineage>
        <taxon>Bacteria</taxon>
        <taxon>Pseudomonadati</taxon>
        <taxon>Pseudomonadota</taxon>
        <taxon>Alphaproteobacteria</taxon>
        <taxon>Hyphomicrobiales</taxon>
        <taxon>Chelatococcaceae</taxon>
        <taxon>Chelatococcus</taxon>
    </lineage>
</organism>
<dbReference type="GO" id="GO:0003677">
    <property type="term" value="F:DNA binding"/>
    <property type="evidence" value="ECO:0007669"/>
    <property type="project" value="UniProtKB-KW"/>
</dbReference>
<proteinExistence type="predicted"/>
<evidence type="ECO:0000313" key="1">
    <source>
        <dbReference type="EMBL" id="CUA90958.1"/>
    </source>
</evidence>
<dbReference type="EMBL" id="CYHC01000017">
    <property type="protein sequence ID" value="CUA90958.1"/>
    <property type="molecule type" value="Genomic_DNA"/>
</dbReference>
<sequence length="110" mass="12218">MDQKATRKAILLIEEFRKLDPKMPIQMAHILLLVALKPGVNMRQLMADTDLSKSSVTRHVEVLGDGGKTGPGLGLVVSRDSLEDRRFKEVRLTPAGERVIRSIIHYTGGE</sequence>
<dbReference type="InterPro" id="IPR036388">
    <property type="entry name" value="WH-like_DNA-bd_sf"/>
</dbReference>
<gene>
    <name evidence="1" type="ORF">Ga0061061_11715</name>
</gene>
<name>A0ABP2AEQ8_9HYPH</name>
<keyword evidence="2" id="KW-1185">Reference proteome</keyword>
<keyword evidence="1" id="KW-0238">DNA-binding</keyword>